<dbReference type="SUPFAM" id="SSF52540">
    <property type="entry name" value="P-loop containing nucleoside triphosphate hydrolases"/>
    <property type="match status" value="2"/>
</dbReference>
<feature type="coiled-coil region" evidence="15">
    <location>
        <begin position="255"/>
        <end position="282"/>
    </location>
</feature>
<evidence type="ECO:0000256" key="13">
    <source>
        <dbReference type="HAMAP-Rule" id="MF_00204"/>
    </source>
</evidence>
<dbReference type="Pfam" id="PF02151">
    <property type="entry name" value="UVR"/>
    <property type="match status" value="1"/>
</dbReference>
<keyword evidence="10 13" id="KW-0742">SOS response</keyword>
<dbReference type="InterPro" id="IPR014001">
    <property type="entry name" value="Helicase_ATP-bd"/>
</dbReference>
<feature type="domain" description="Helicase ATP-binding" evidence="17">
    <location>
        <begin position="24"/>
        <end position="169"/>
    </location>
</feature>
<organism evidence="19 20">
    <name type="scientific">Anaeromyxobacter oryzae</name>
    <dbReference type="NCBI Taxonomy" id="2918170"/>
    <lineage>
        <taxon>Bacteria</taxon>
        <taxon>Pseudomonadati</taxon>
        <taxon>Myxococcota</taxon>
        <taxon>Myxococcia</taxon>
        <taxon>Myxococcales</taxon>
        <taxon>Cystobacterineae</taxon>
        <taxon>Anaeromyxobacteraceae</taxon>
        <taxon>Anaeromyxobacter</taxon>
    </lineage>
</organism>
<dbReference type="CDD" id="cd18790">
    <property type="entry name" value="SF2_C_UvrB"/>
    <property type="match status" value="1"/>
</dbReference>
<evidence type="ECO:0000256" key="6">
    <source>
        <dbReference type="ARBA" id="ARBA00022769"/>
    </source>
</evidence>
<keyword evidence="4 13" id="KW-0547">Nucleotide-binding</keyword>
<keyword evidence="20" id="KW-1185">Reference proteome</keyword>
<evidence type="ECO:0000256" key="8">
    <source>
        <dbReference type="ARBA" id="ARBA00022881"/>
    </source>
</evidence>
<dbReference type="Pfam" id="PF12344">
    <property type="entry name" value="UvrB"/>
    <property type="match status" value="1"/>
</dbReference>
<dbReference type="InterPro" id="IPR001650">
    <property type="entry name" value="Helicase_C-like"/>
</dbReference>
<comment type="domain">
    <text evidence="13">The beta-hairpin motif is involved in DNA binding.</text>
</comment>
<dbReference type="SMART" id="SM00487">
    <property type="entry name" value="DEXDc"/>
    <property type="match status" value="1"/>
</dbReference>
<comment type="similarity">
    <text evidence="2 13 14">Belongs to the UvrB family.</text>
</comment>
<evidence type="ECO:0000256" key="9">
    <source>
        <dbReference type="ARBA" id="ARBA00023204"/>
    </source>
</evidence>
<evidence type="ECO:0000256" key="4">
    <source>
        <dbReference type="ARBA" id="ARBA00022741"/>
    </source>
</evidence>
<evidence type="ECO:0000259" key="18">
    <source>
        <dbReference type="PROSITE" id="PS51194"/>
    </source>
</evidence>
<evidence type="ECO:0000256" key="14">
    <source>
        <dbReference type="RuleBase" id="RU003587"/>
    </source>
</evidence>
<comment type="subcellular location">
    <subcellularLocation>
        <location evidence="1 13 14">Cytoplasm</location>
    </subcellularLocation>
</comment>
<dbReference type="Pfam" id="PF04851">
    <property type="entry name" value="ResIII"/>
    <property type="match status" value="1"/>
</dbReference>
<keyword evidence="6 13" id="KW-0228">DNA excision</keyword>
<dbReference type="PANTHER" id="PTHR24029:SF0">
    <property type="entry name" value="UVRABC SYSTEM PROTEIN B"/>
    <property type="match status" value="1"/>
</dbReference>
<dbReference type="PROSITE" id="PS51192">
    <property type="entry name" value="HELICASE_ATP_BIND_1"/>
    <property type="match status" value="1"/>
</dbReference>
<dbReference type="InterPro" id="IPR004807">
    <property type="entry name" value="UvrB"/>
</dbReference>
<evidence type="ECO:0000313" key="20">
    <source>
        <dbReference type="Proteomes" id="UP001162891"/>
    </source>
</evidence>
<dbReference type="HAMAP" id="MF_00204">
    <property type="entry name" value="UvrB"/>
    <property type="match status" value="1"/>
</dbReference>
<dbReference type="PROSITE" id="PS50151">
    <property type="entry name" value="UVR"/>
    <property type="match status" value="1"/>
</dbReference>
<keyword evidence="7 13" id="KW-0067">ATP-binding</keyword>
<reference evidence="20" key="1">
    <citation type="journal article" date="2022" name="Int. J. Syst. Evol. Microbiol.">
        <title>Anaeromyxobacter oryzae sp. nov., Anaeromyxobacter diazotrophicus sp. nov. and Anaeromyxobacter paludicola sp. nov., isolated from paddy soils.</title>
        <authorList>
            <person name="Itoh H."/>
            <person name="Xu Z."/>
            <person name="Mise K."/>
            <person name="Masuda Y."/>
            <person name="Ushijima N."/>
            <person name="Hayakawa C."/>
            <person name="Shiratori Y."/>
            <person name="Senoo K."/>
        </authorList>
    </citation>
    <scope>NUCLEOTIDE SEQUENCE [LARGE SCALE GENOMIC DNA]</scope>
    <source>
        <strain evidence="20">Red232</strain>
    </source>
</reference>
<comment type="subunit">
    <text evidence="11 13 14">Forms a heterotetramer with UvrA during the search for lesions. Interacts with UvrC in an incision complex.</text>
</comment>
<evidence type="ECO:0000256" key="15">
    <source>
        <dbReference type="SAM" id="Coils"/>
    </source>
</evidence>
<keyword evidence="5 13" id="KW-0227">DNA damage</keyword>
<feature type="domain" description="UVR" evidence="16">
    <location>
        <begin position="622"/>
        <end position="657"/>
    </location>
</feature>
<feature type="short sequence motif" description="Beta-hairpin" evidence="13">
    <location>
        <begin position="90"/>
        <end position="113"/>
    </location>
</feature>
<dbReference type="SMART" id="SM00490">
    <property type="entry name" value="HELICc"/>
    <property type="match status" value="1"/>
</dbReference>
<keyword evidence="9 13" id="KW-0234">DNA repair</keyword>
<evidence type="ECO:0000256" key="2">
    <source>
        <dbReference type="ARBA" id="ARBA00008533"/>
    </source>
</evidence>
<dbReference type="NCBIfam" id="TIGR00631">
    <property type="entry name" value="uvrb"/>
    <property type="match status" value="1"/>
</dbReference>
<keyword evidence="15" id="KW-0175">Coiled coil</keyword>
<dbReference type="Gene3D" id="4.10.860.10">
    <property type="entry name" value="UVR domain"/>
    <property type="match status" value="1"/>
</dbReference>
<dbReference type="EMBL" id="AP025591">
    <property type="protein sequence ID" value="BDG06186.1"/>
    <property type="molecule type" value="Genomic_DNA"/>
</dbReference>
<dbReference type="RefSeq" id="WP_248355555.1">
    <property type="nucleotide sequence ID" value="NZ_AP025591.1"/>
</dbReference>
<feature type="domain" description="Helicase C-terminal" evidence="18">
    <location>
        <begin position="429"/>
        <end position="595"/>
    </location>
</feature>
<dbReference type="InterPro" id="IPR006935">
    <property type="entry name" value="Helicase/UvrB_N"/>
</dbReference>
<evidence type="ECO:0000256" key="12">
    <source>
        <dbReference type="ARBA" id="ARBA00029504"/>
    </source>
</evidence>
<evidence type="ECO:0000256" key="1">
    <source>
        <dbReference type="ARBA" id="ARBA00004496"/>
    </source>
</evidence>
<keyword evidence="8 13" id="KW-0267">Excision nuclease</keyword>
<evidence type="ECO:0000259" key="16">
    <source>
        <dbReference type="PROSITE" id="PS50151"/>
    </source>
</evidence>
<evidence type="ECO:0000256" key="11">
    <source>
        <dbReference type="ARBA" id="ARBA00026033"/>
    </source>
</evidence>
<name>A0ABN6MZ92_9BACT</name>
<sequence length="700" mass="79098">MPFDIQSVFQPTGDQPRAIQELTGGLRRGDAHQVLLGVTGSGKTFTVANVVSQVKRPTLVIAHNKTLAAQLYGEFKELFPTAAVHYFVSYYDYYQPEAYVPSTDTYIEKDSSINDEIDRMRHAATHALLTRNDVLIVASVSCIYGLGTAEAYYGLLQQIERGQEFLRDRFIRSLIDIQYERNDLDFHRGTFRVRGDTIEVFPPYEEDRAVRIEFFGDTVESIHEFDPLRGVTLAEIDKVAIFPNSHYVSAPETRARAMSGIREELRERLQELRGANKLLEAQRLEQRTMFDLEMLEQMGVCPGIENYSRWLSGRKAGDPPPCLLDYFPKDFLLVIDESHQTVPQIGAMYRGDRSRKETLVEYGFRLPSALDNRPLKFEEFERIPRQAIYVSATPSEYELQKAQGVVVEQIIRPTGLTDPEVETRPVGSQVDDLLGEVRKRAEANERVLVTTLTKRMAEDLTEYFTDVGVRCRYLHSDIDTLERSALIRDLRKGEFDVLIGINLLREGLDIPEVSLVAVLDADKEGFLRSAVSLIQTIGRAARNVNGRVILYADRVTDSMRQALEETDRRREIQRRYNAEHGITPQTVKRNITDLHMAVVEADYLTVPMAAEEGAEYKPEQIPEIVGALEVEMKEAAQALDFEKAAELRDRILALKDLQLGLPAKAAGMKGVLGSGAVASAAAMGTLRGGARRPQQRRRRR</sequence>
<accession>A0ABN6MZ92</accession>
<dbReference type="InterPro" id="IPR036876">
    <property type="entry name" value="UVR_dom_sf"/>
</dbReference>
<evidence type="ECO:0000313" key="19">
    <source>
        <dbReference type="EMBL" id="BDG06186.1"/>
    </source>
</evidence>
<evidence type="ECO:0000256" key="10">
    <source>
        <dbReference type="ARBA" id="ARBA00023236"/>
    </source>
</evidence>
<dbReference type="InterPro" id="IPR027417">
    <property type="entry name" value="P-loop_NTPase"/>
</dbReference>
<dbReference type="InterPro" id="IPR041471">
    <property type="entry name" value="UvrB_inter"/>
</dbReference>
<evidence type="ECO:0000256" key="7">
    <source>
        <dbReference type="ARBA" id="ARBA00022840"/>
    </source>
</evidence>
<evidence type="ECO:0000256" key="5">
    <source>
        <dbReference type="ARBA" id="ARBA00022763"/>
    </source>
</evidence>
<evidence type="ECO:0000259" key="17">
    <source>
        <dbReference type="PROSITE" id="PS51192"/>
    </source>
</evidence>
<evidence type="ECO:0000256" key="3">
    <source>
        <dbReference type="ARBA" id="ARBA00022490"/>
    </source>
</evidence>
<dbReference type="Pfam" id="PF17757">
    <property type="entry name" value="UvrB_inter"/>
    <property type="match status" value="1"/>
</dbReference>
<dbReference type="Gene3D" id="3.40.50.300">
    <property type="entry name" value="P-loop containing nucleotide triphosphate hydrolases"/>
    <property type="match status" value="3"/>
</dbReference>
<dbReference type="CDD" id="cd17916">
    <property type="entry name" value="DEXHc_UvrB"/>
    <property type="match status" value="1"/>
</dbReference>
<gene>
    <name evidence="13 19" type="primary">uvrB</name>
    <name evidence="19" type="ORF">AMOR_51820</name>
</gene>
<protein>
    <recommendedName>
        <fullName evidence="12 13">UvrABC system protein B</fullName>
        <shortName evidence="13">Protein UvrB</shortName>
    </recommendedName>
    <alternativeName>
        <fullName evidence="13">Excinuclease ABC subunit B</fullName>
    </alternativeName>
</protein>
<comment type="function">
    <text evidence="13">The UvrABC repair system catalyzes the recognition and processing of DNA lesions. A damage recognition complex composed of 2 UvrA and 2 UvrB subunits scans DNA for abnormalities. Upon binding of the UvrA(2)B(2) complex to a putative damaged site, the DNA wraps around one UvrB monomer. DNA wrap is dependent on ATP binding by UvrB and probably causes local melting of the DNA helix, facilitating insertion of UvrB beta-hairpin between the DNA strands. Then UvrB probes one DNA strand for the presence of a lesion. If a lesion is found the UvrA subunits dissociate and the UvrB-DNA preincision complex is formed. This complex is subsequently bound by UvrC and the second UvrB is released. If no lesion is found, the DNA wraps around the other UvrB subunit that will check the other stand for damage.</text>
</comment>
<dbReference type="Proteomes" id="UP001162891">
    <property type="component" value="Chromosome"/>
</dbReference>
<dbReference type="InterPro" id="IPR024759">
    <property type="entry name" value="UvrB_YAD/RRR_dom"/>
</dbReference>
<dbReference type="NCBIfam" id="NF003673">
    <property type="entry name" value="PRK05298.1"/>
    <property type="match status" value="1"/>
</dbReference>
<proteinExistence type="inferred from homology"/>
<dbReference type="PANTHER" id="PTHR24029">
    <property type="entry name" value="UVRABC SYSTEM PROTEIN B"/>
    <property type="match status" value="1"/>
</dbReference>
<feature type="binding site" evidence="13">
    <location>
        <begin position="37"/>
        <end position="44"/>
    </location>
    <ligand>
        <name>ATP</name>
        <dbReference type="ChEBI" id="CHEBI:30616"/>
    </ligand>
</feature>
<dbReference type="Pfam" id="PF00271">
    <property type="entry name" value="Helicase_C"/>
    <property type="match status" value="1"/>
</dbReference>
<dbReference type="PROSITE" id="PS51194">
    <property type="entry name" value="HELICASE_CTER"/>
    <property type="match status" value="1"/>
</dbReference>
<dbReference type="InterPro" id="IPR001943">
    <property type="entry name" value="UVR_dom"/>
</dbReference>
<dbReference type="SUPFAM" id="SSF46600">
    <property type="entry name" value="C-terminal UvrC-binding domain of UvrB"/>
    <property type="match status" value="1"/>
</dbReference>
<keyword evidence="3 13" id="KW-0963">Cytoplasm</keyword>